<reference evidence="1" key="1">
    <citation type="submission" date="2022-08" db="EMBL/GenBank/DDBJ databases">
        <title>Genome sequencing of akame (Lates japonicus).</title>
        <authorList>
            <person name="Hashiguchi Y."/>
            <person name="Takahashi H."/>
        </authorList>
    </citation>
    <scope>NUCLEOTIDE SEQUENCE</scope>
    <source>
        <strain evidence="1">Kochi</strain>
    </source>
</reference>
<name>A0AAD3RAF4_LATJO</name>
<evidence type="ECO:0000313" key="2">
    <source>
        <dbReference type="Proteomes" id="UP001279410"/>
    </source>
</evidence>
<gene>
    <name evidence="1" type="ORF">AKAME5_001479600</name>
</gene>
<comment type="caution">
    <text evidence="1">The sequence shown here is derived from an EMBL/GenBank/DDBJ whole genome shotgun (WGS) entry which is preliminary data.</text>
</comment>
<dbReference type="Proteomes" id="UP001279410">
    <property type="component" value="Unassembled WGS sequence"/>
</dbReference>
<proteinExistence type="predicted"/>
<organism evidence="1 2">
    <name type="scientific">Lates japonicus</name>
    <name type="common">Japanese lates</name>
    <dbReference type="NCBI Taxonomy" id="270547"/>
    <lineage>
        <taxon>Eukaryota</taxon>
        <taxon>Metazoa</taxon>
        <taxon>Chordata</taxon>
        <taxon>Craniata</taxon>
        <taxon>Vertebrata</taxon>
        <taxon>Euteleostomi</taxon>
        <taxon>Actinopterygii</taxon>
        <taxon>Neopterygii</taxon>
        <taxon>Teleostei</taxon>
        <taxon>Neoteleostei</taxon>
        <taxon>Acanthomorphata</taxon>
        <taxon>Carangaria</taxon>
        <taxon>Carangaria incertae sedis</taxon>
        <taxon>Centropomidae</taxon>
        <taxon>Lates</taxon>
    </lineage>
</organism>
<dbReference type="AlphaFoldDB" id="A0AAD3RAF4"/>
<dbReference type="EMBL" id="BRZM01000058">
    <property type="protein sequence ID" value="GLD63149.1"/>
    <property type="molecule type" value="Genomic_DNA"/>
</dbReference>
<sequence>MVFAVGQLGAENSSIGTVHATLHYCTRCIAHILWDNPTNTYVRRKIGHVGTTLASLSHVWTDRQQSLSTKLRLNNSPVPSFLLYAAETWTLCSNLERRLDAFNTSCLCKIADLRWYQWVSSAGSSLHSHQFEQSAELEGCGTLLGPIHPWRVPN</sequence>
<protein>
    <submittedName>
        <fullName evidence="1">Uncharacterized protein</fullName>
    </submittedName>
</protein>
<keyword evidence="2" id="KW-1185">Reference proteome</keyword>
<accession>A0AAD3RAF4</accession>
<evidence type="ECO:0000313" key="1">
    <source>
        <dbReference type="EMBL" id="GLD63149.1"/>
    </source>
</evidence>